<evidence type="ECO:0000259" key="2">
    <source>
        <dbReference type="Pfam" id="PF12509"/>
    </source>
</evidence>
<feature type="compositionally biased region" description="Low complexity" evidence="1">
    <location>
        <begin position="398"/>
        <end position="414"/>
    </location>
</feature>
<feature type="region of interest" description="Disordered" evidence="1">
    <location>
        <begin position="842"/>
        <end position="883"/>
    </location>
</feature>
<feature type="domain" description="TASOR pseudo-PARP" evidence="2">
    <location>
        <begin position="86"/>
        <end position="234"/>
    </location>
</feature>
<feature type="compositionally biased region" description="Low complexity" evidence="1">
    <location>
        <begin position="716"/>
        <end position="727"/>
    </location>
</feature>
<dbReference type="Proteomes" id="UP000663828">
    <property type="component" value="Unassembled WGS sequence"/>
</dbReference>
<dbReference type="AlphaFoldDB" id="A0A813SXQ5"/>
<dbReference type="PANTHER" id="PTHR16207">
    <property type="entry name" value="SET DOMAIN-CONTAINING PROTEIN"/>
    <property type="match status" value="1"/>
</dbReference>
<comment type="caution">
    <text evidence="3">The sequence shown here is derived from an EMBL/GenBank/DDBJ whole genome shotgun (WGS) entry which is preliminary data.</text>
</comment>
<name>A0A813SXQ5_ADIRI</name>
<dbReference type="InterPro" id="IPR022188">
    <property type="entry name" value="TASOR_DUF3715"/>
</dbReference>
<feature type="compositionally biased region" description="Polar residues" evidence="1">
    <location>
        <begin position="706"/>
        <end position="715"/>
    </location>
</feature>
<protein>
    <recommendedName>
        <fullName evidence="2">TASOR pseudo-PARP domain-containing protein</fullName>
    </recommendedName>
</protein>
<dbReference type="PANTHER" id="PTHR16207:SF11">
    <property type="entry name" value="SET DOMAIN-CONTAINING PROTEIN"/>
    <property type="match status" value="1"/>
</dbReference>
<proteinExistence type="predicted"/>
<keyword evidence="4" id="KW-1185">Reference proteome</keyword>
<accession>A0A813SXQ5</accession>
<dbReference type="GO" id="GO:0045814">
    <property type="term" value="P:negative regulation of gene expression, epigenetic"/>
    <property type="evidence" value="ECO:0007669"/>
    <property type="project" value="InterPro"/>
</dbReference>
<gene>
    <name evidence="3" type="ORF">XAT740_LOCUS2995</name>
</gene>
<feature type="region of interest" description="Disordered" evidence="1">
    <location>
        <begin position="344"/>
        <end position="414"/>
    </location>
</feature>
<dbReference type="EMBL" id="CAJNOR010000111">
    <property type="protein sequence ID" value="CAF0801396.1"/>
    <property type="molecule type" value="Genomic_DNA"/>
</dbReference>
<organism evidence="3 4">
    <name type="scientific">Adineta ricciae</name>
    <name type="common">Rotifer</name>
    <dbReference type="NCBI Taxonomy" id="249248"/>
    <lineage>
        <taxon>Eukaryota</taxon>
        <taxon>Metazoa</taxon>
        <taxon>Spiralia</taxon>
        <taxon>Gnathifera</taxon>
        <taxon>Rotifera</taxon>
        <taxon>Eurotatoria</taxon>
        <taxon>Bdelloidea</taxon>
        <taxon>Adinetida</taxon>
        <taxon>Adinetidae</taxon>
        <taxon>Adineta</taxon>
    </lineage>
</organism>
<evidence type="ECO:0000313" key="3">
    <source>
        <dbReference type="EMBL" id="CAF0801396.1"/>
    </source>
</evidence>
<feature type="compositionally biased region" description="Low complexity" evidence="1">
    <location>
        <begin position="852"/>
        <end position="868"/>
    </location>
</feature>
<feature type="region of interest" description="Disordered" evidence="1">
    <location>
        <begin position="684"/>
        <end position="727"/>
    </location>
</feature>
<evidence type="ECO:0000313" key="4">
    <source>
        <dbReference type="Proteomes" id="UP000663828"/>
    </source>
</evidence>
<feature type="compositionally biased region" description="Low complexity" evidence="1">
    <location>
        <begin position="686"/>
        <end position="705"/>
    </location>
</feature>
<evidence type="ECO:0000256" key="1">
    <source>
        <dbReference type="SAM" id="MobiDB-lite"/>
    </source>
</evidence>
<dbReference type="GO" id="GO:0005654">
    <property type="term" value="C:nucleoplasm"/>
    <property type="evidence" value="ECO:0007669"/>
    <property type="project" value="TreeGrafter"/>
</dbReference>
<feature type="compositionally biased region" description="Low complexity" evidence="1">
    <location>
        <begin position="369"/>
        <end position="391"/>
    </location>
</feature>
<reference evidence="3" key="1">
    <citation type="submission" date="2021-02" db="EMBL/GenBank/DDBJ databases">
        <authorList>
            <person name="Nowell W R."/>
        </authorList>
    </citation>
    <scope>NUCLEOTIDE SEQUENCE</scope>
</reference>
<dbReference type="Pfam" id="PF12509">
    <property type="entry name" value="DUF3715"/>
    <property type="match status" value="1"/>
</dbReference>
<feature type="compositionally biased region" description="Polar residues" evidence="1">
    <location>
        <begin position="344"/>
        <end position="353"/>
    </location>
</feature>
<sequence length="883" mass="94899">MTDENEIDNEAKTIDLNGKLENYPSPPLKMVLEVSNNLLIEQQICNVLRKNFLEQRSIPWKPIKVELIVNTQLTDDFFAIRKKFERASERNRSEFEEHYGFLIDNDVQIHDICTNGYQCTETSYNVLGHSKCGVYVCKYADVCIRHASARRTWEGNVGMKMLVFKIVEGKQTTALVRKGSKLQPIAPTANFTSHCSIIVPKETDDLEKQFDQSQIFLYEFEGRETIKRPHHCLPYAVVSLIQDGSQWPTNFDNLDNEPNILETDTLRVIAHADDPLLQNKLNENVELAETATLALEHVYEEDPPIQTPQPLQSSSLSIADGEYEQQTSSQESGNSQMISAVTMTSSDNTSIPTVNGRDVPSSASPNGHSSTLSNDTQTDTTDSSLNLAVSLPLPPPSSNATTNPTTKTATATSEATVIPLTAPTATVQAVYRQQTGLLGALPGAAALRSVPGAVYATTNGLSNGLPGQIVYSGVPADAFRGFPTTATASATGAPYVLAAHAGQAIQQPALYAAQLQAIAQQQQAVQLAAVAAAQQQQQQQQQSFMNGLPAGCMVVRTANGGYALMAQSPTASAAAVAALQTQAPLTQQQYISINAAGQPTAMGATGAARVPVALVGGQPQSVFYQYAGQPTMQTALSQYIQIPTNYGQQQQQNQLPTTPTMQCVNSATSQAYTNQSPIQYIGAPQAANNNVPNSSSATVVSPSPTLQSQATPTITSPQKQSAASATAAALQQQQQYQHQYPSASSQQQQQQQQAINGAYGAGVYYTTLAQVQAQQQQAALLAQQHQQLNLISQVPYATQQGISQQMYYATPGGQAIYQAGSQSYVIAQPGITTTGAPAIYSAGPALHNGATQQQSDSSQQQQPAQLVQRPSVLSQVRHHPYRN</sequence>
<dbReference type="InterPro" id="IPR046432">
    <property type="entry name" value="TASOR"/>
</dbReference>